<keyword evidence="2" id="KW-0456">Lyase</keyword>
<comment type="caution">
    <text evidence="3">The sequence shown here is derived from an EMBL/GenBank/DDBJ whole genome shotgun (WGS) entry which is preliminary data.</text>
</comment>
<dbReference type="Gene3D" id="3.40.50.1400">
    <property type="match status" value="1"/>
</dbReference>
<reference evidence="3 4" key="1">
    <citation type="journal article" date="2013" name="Genome Announc.">
        <title>Draft Genome Sequence of an Anaerobic and Extremophilic Bacterium, Caldanaerobacter yonseiensis, Isolated from a Geothermal Hot Stream.</title>
        <authorList>
            <person name="Lee S.J."/>
            <person name="Lee Y.J."/>
            <person name="Park G.S."/>
            <person name="Kim B.C."/>
            <person name="Lee S.J."/>
            <person name="Shin J.H."/>
            <person name="Lee D.W."/>
        </authorList>
    </citation>
    <scope>NUCLEOTIDE SEQUENCE [LARGE SCALE GENOMIC DNA]</scope>
    <source>
        <strain evidence="3 4">KB-1</strain>
    </source>
</reference>
<keyword evidence="1" id="KW-0479">Metal-binding</keyword>
<organism evidence="3 4">
    <name type="scientific">Caldanaerobacter subterraneus subsp. yonseiensis KB-1</name>
    <dbReference type="NCBI Taxonomy" id="1388761"/>
    <lineage>
        <taxon>Bacteria</taxon>
        <taxon>Bacillati</taxon>
        <taxon>Bacillota</taxon>
        <taxon>Clostridia</taxon>
        <taxon>Thermoanaerobacterales</taxon>
        <taxon>Thermoanaerobacteraceae</taxon>
        <taxon>Caldanaerobacter</taxon>
    </lineage>
</organism>
<dbReference type="AlphaFoldDB" id="U5CU02"/>
<accession>U5CU02</accession>
<evidence type="ECO:0000256" key="1">
    <source>
        <dbReference type="ARBA" id="ARBA00022723"/>
    </source>
</evidence>
<evidence type="ECO:0008006" key="5">
    <source>
        <dbReference type="Google" id="ProtNLM"/>
    </source>
</evidence>
<dbReference type="GO" id="GO:0016829">
    <property type="term" value="F:lyase activity"/>
    <property type="evidence" value="ECO:0007669"/>
    <property type="project" value="UniProtKB-KW"/>
</dbReference>
<evidence type="ECO:0000256" key="2">
    <source>
        <dbReference type="ARBA" id="ARBA00023239"/>
    </source>
</evidence>
<evidence type="ECO:0000313" key="4">
    <source>
        <dbReference type="Proteomes" id="UP000016856"/>
    </source>
</evidence>
<dbReference type="SUPFAM" id="SSF53800">
    <property type="entry name" value="Chelatase"/>
    <property type="match status" value="1"/>
</dbReference>
<dbReference type="PANTHER" id="PTHR33542:SF3">
    <property type="entry name" value="SIROHYDROCHLORIN FERROCHELATASE, CHLOROPLASTIC"/>
    <property type="match status" value="1"/>
</dbReference>
<protein>
    <recommendedName>
        <fullName evidence="5">Cobalamin biosynthesis protein CbiX</fullName>
    </recommendedName>
</protein>
<dbReference type="PATRIC" id="fig|1388761.3.peg.2012"/>
<dbReference type="Proteomes" id="UP000016856">
    <property type="component" value="Unassembled WGS sequence"/>
</dbReference>
<dbReference type="CDD" id="cd03416">
    <property type="entry name" value="CbiX_SirB_N"/>
    <property type="match status" value="1"/>
</dbReference>
<gene>
    <name evidence="3" type="ORF">O163_09960</name>
</gene>
<dbReference type="PANTHER" id="PTHR33542">
    <property type="entry name" value="SIROHYDROCHLORIN FERROCHELATASE, CHLOROPLASTIC"/>
    <property type="match status" value="1"/>
</dbReference>
<sequence length="100" mass="11571">MEKGLLIIAHGSRVEETKEVVEKVAEKIRVLGHYKDVKTAFMEFNDPAISTAIEYFVKEGIFEITAVPMFLFEGIHIREDIPQIFEKEKEKYPEDSVKIL</sequence>
<proteinExistence type="predicted"/>
<evidence type="ECO:0000313" key="3">
    <source>
        <dbReference type="EMBL" id="ERM91592.1"/>
    </source>
</evidence>
<dbReference type="RefSeq" id="WP_022588325.1">
    <property type="nucleotide sequence ID" value="NZ_AXDC01000028.1"/>
</dbReference>
<dbReference type="EMBL" id="AXDC01000028">
    <property type="protein sequence ID" value="ERM91592.1"/>
    <property type="molecule type" value="Genomic_DNA"/>
</dbReference>
<dbReference type="InterPro" id="IPR002762">
    <property type="entry name" value="CbiX-like"/>
</dbReference>
<dbReference type="InterPro" id="IPR050963">
    <property type="entry name" value="Sirohydro_Cobaltochel/CbiX"/>
</dbReference>
<name>U5CU02_CALSX</name>
<dbReference type="GO" id="GO:0046872">
    <property type="term" value="F:metal ion binding"/>
    <property type="evidence" value="ECO:0007669"/>
    <property type="project" value="UniProtKB-KW"/>
</dbReference>
<dbReference type="Pfam" id="PF01903">
    <property type="entry name" value="CbiX"/>
    <property type="match status" value="1"/>
</dbReference>